<dbReference type="CDD" id="cd14332">
    <property type="entry name" value="UBA_RuvA_C"/>
    <property type="match status" value="1"/>
</dbReference>
<dbReference type="InterPro" id="IPR002711">
    <property type="entry name" value="HNH"/>
</dbReference>
<dbReference type="Proteomes" id="UP001379533">
    <property type="component" value="Chromosome"/>
</dbReference>
<name>A0ABZ2JXV0_9BACT</name>
<proteinExistence type="predicted"/>
<dbReference type="Pfam" id="PF01844">
    <property type="entry name" value="HNH"/>
    <property type="match status" value="1"/>
</dbReference>
<evidence type="ECO:0000313" key="2">
    <source>
        <dbReference type="EMBL" id="WXA91304.1"/>
    </source>
</evidence>
<feature type="domain" description="HNH nuclease" evidence="1">
    <location>
        <begin position="224"/>
        <end position="281"/>
    </location>
</feature>
<dbReference type="Gene3D" id="1.10.30.50">
    <property type="match status" value="1"/>
</dbReference>
<dbReference type="SMART" id="SM00507">
    <property type="entry name" value="HNHc"/>
    <property type="match status" value="1"/>
</dbReference>
<dbReference type="InterPro" id="IPR003615">
    <property type="entry name" value="HNH_nuc"/>
</dbReference>
<dbReference type="RefSeq" id="WP_394841923.1">
    <property type="nucleotide sequence ID" value="NZ_CP089982.1"/>
</dbReference>
<dbReference type="InterPro" id="IPR011114">
    <property type="entry name" value="RuvA_C"/>
</dbReference>
<dbReference type="Pfam" id="PF07499">
    <property type="entry name" value="RuvA_C"/>
    <property type="match status" value="1"/>
</dbReference>
<reference evidence="2 3" key="1">
    <citation type="submission" date="2021-12" db="EMBL/GenBank/DDBJ databases">
        <title>Discovery of the Pendulisporaceae a myxobacterial family with distinct sporulation behavior and unique specialized metabolism.</title>
        <authorList>
            <person name="Garcia R."/>
            <person name="Popoff A."/>
            <person name="Bader C.D."/>
            <person name="Loehr J."/>
            <person name="Walesch S."/>
            <person name="Walt C."/>
            <person name="Boldt J."/>
            <person name="Bunk B."/>
            <person name="Haeckl F.J.F.P.J."/>
            <person name="Gunesch A.P."/>
            <person name="Birkelbach J."/>
            <person name="Nuebel U."/>
            <person name="Pietschmann T."/>
            <person name="Bach T."/>
            <person name="Mueller R."/>
        </authorList>
    </citation>
    <scope>NUCLEOTIDE SEQUENCE [LARGE SCALE GENOMIC DNA]</scope>
    <source>
        <strain evidence="2 3">MSr12523</strain>
    </source>
</reference>
<dbReference type="CDD" id="cd00085">
    <property type="entry name" value="HNHc"/>
    <property type="match status" value="1"/>
</dbReference>
<gene>
    <name evidence="2" type="ORF">LZC95_33215</name>
</gene>
<keyword evidence="3" id="KW-1185">Reference proteome</keyword>
<evidence type="ECO:0000313" key="3">
    <source>
        <dbReference type="Proteomes" id="UP001379533"/>
    </source>
</evidence>
<dbReference type="EMBL" id="CP089982">
    <property type="protein sequence ID" value="WXA91304.1"/>
    <property type="molecule type" value="Genomic_DNA"/>
</dbReference>
<accession>A0ABZ2JXV0</accession>
<evidence type="ECO:0000259" key="1">
    <source>
        <dbReference type="SMART" id="SM00507"/>
    </source>
</evidence>
<organism evidence="2 3">
    <name type="scientific">Pendulispora brunnea</name>
    <dbReference type="NCBI Taxonomy" id="2905690"/>
    <lineage>
        <taxon>Bacteria</taxon>
        <taxon>Pseudomonadati</taxon>
        <taxon>Myxococcota</taxon>
        <taxon>Myxococcia</taxon>
        <taxon>Myxococcales</taxon>
        <taxon>Sorangiineae</taxon>
        <taxon>Pendulisporaceae</taxon>
        <taxon>Pendulispora</taxon>
    </lineage>
</organism>
<sequence>MHITDLSNDELLSGIHALVGQGRVLLARLLAYLAEVEERRLDLLVACSSLYDFCIRRLGLSEDEACRRVMAARLARRFPLALHLIEKGEIHLTAFLMLREHLTEDNHEDLLHAASGKTKAQVQELLAARFPRPDAPSMIRGRCEPLSAERYQVQFTASAELKEKIDRAADLMRHANPSGELPVLVERAMDLLLAELEEQRLGKTKRPVARAPRSNTRPGYVTRSVRREVFERDGEQCTFFDEAGRRCECRAFLELDHIEPRARGGSDDATNLRVRCKRHNALAAEHAFGREYIEKKKTENRNHPRQSGEAEMALLALTAMGFKRQQAMHALGVVEKSRTGLDPSIEHVLREALAILT</sequence>
<protein>
    <recommendedName>
        <fullName evidence="1">HNH nuclease domain-containing protein</fullName>
    </recommendedName>
</protein>